<dbReference type="Proteomes" id="UP000252167">
    <property type="component" value="Unassembled WGS sequence"/>
</dbReference>
<organism evidence="2 3">
    <name type="scientific">Glutamicibacter soli</name>
    <dbReference type="NCBI Taxonomy" id="453836"/>
    <lineage>
        <taxon>Bacteria</taxon>
        <taxon>Bacillati</taxon>
        <taxon>Actinomycetota</taxon>
        <taxon>Actinomycetes</taxon>
        <taxon>Micrococcales</taxon>
        <taxon>Micrococcaceae</taxon>
        <taxon>Glutamicibacter</taxon>
    </lineage>
</organism>
<dbReference type="Gene3D" id="3.40.50.620">
    <property type="entry name" value="HUPs"/>
    <property type="match status" value="1"/>
</dbReference>
<evidence type="ECO:0000259" key="1">
    <source>
        <dbReference type="Pfam" id="PF00582"/>
    </source>
</evidence>
<evidence type="ECO:0000313" key="2">
    <source>
        <dbReference type="EMBL" id="RBL99410.1"/>
    </source>
</evidence>
<dbReference type="SUPFAM" id="SSF52402">
    <property type="entry name" value="Adenine nucleotide alpha hydrolases-like"/>
    <property type="match status" value="1"/>
</dbReference>
<sequence length="158" mass="16743">MTDSSGVLLLGVCREQDPSAPAQAAALAAQLGAELHCAWVDPARYTVQRLADGTVRSAPIDPEVQDVVVQPFPPQLNAQLAALLDPLAVRWRTHALAGSPSAELSALAERIEARMIVIGARRPSLRASLHELLNGSVAAQLARNQLRPVLVVPAAQRS</sequence>
<evidence type="ECO:0000313" key="3">
    <source>
        <dbReference type="Proteomes" id="UP000252167"/>
    </source>
</evidence>
<comment type="caution">
    <text evidence="2">The sequence shown here is derived from an EMBL/GenBank/DDBJ whole genome shotgun (WGS) entry which is preliminary data.</text>
</comment>
<keyword evidence="3" id="KW-1185">Reference proteome</keyword>
<dbReference type="Pfam" id="PF00582">
    <property type="entry name" value="Usp"/>
    <property type="match status" value="1"/>
</dbReference>
<dbReference type="InterPro" id="IPR014729">
    <property type="entry name" value="Rossmann-like_a/b/a_fold"/>
</dbReference>
<name>A0A365Y9Q2_9MICC</name>
<feature type="domain" description="UspA" evidence="1">
    <location>
        <begin position="15"/>
        <end position="153"/>
    </location>
</feature>
<dbReference type="AlphaFoldDB" id="A0A365Y9Q2"/>
<dbReference type="InterPro" id="IPR006016">
    <property type="entry name" value="UspA"/>
</dbReference>
<gene>
    <name evidence="2" type="ORF">C1H84_15635</name>
</gene>
<dbReference type="EMBL" id="POAF01000008">
    <property type="protein sequence ID" value="RBL99410.1"/>
    <property type="molecule type" value="Genomic_DNA"/>
</dbReference>
<accession>A0A365Y9Q2</accession>
<proteinExistence type="predicted"/>
<reference evidence="2 3" key="1">
    <citation type="submission" date="2018-01" db="EMBL/GenBank/DDBJ databases">
        <title>Glutamicibacter soli strain NHPC-3 Whole genome sequence and assembly.</title>
        <authorList>
            <person name="Choudhury P."/>
            <person name="Gupta D."/>
            <person name="Sengupta K."/>
            <person name="Jawed A."/>
            <person name="Sultana N."/>
            <person name="Saha P."/>
        </authorList>
    </citation>
    <scope>NUCLEOTIDE SEQUENCE [LARGE SCALE GENOMIC DNA]</scope>
    <source>
        <strain evidence="2 3">NHPC-3</strain>
    </source>
</reference>
<dbReference type="CDD" id="cd00293">
    <property type="entry name" value="USP-like"/>
    <property type="match status" value="1"/>
</dbReference>
<protein>
    <submittedName>
        <fullName evidence="2">Universal stress protein</fullName>
    </submittedName>
</protein>
<dbReference type="RefSeq" id="WP_113607929.1">
    <property type="nucleotide sequence ID" value="NZ_POAF01000008.1"/>
</dbReference>